<evidence type="ECO:0000256" key="1">
    <source>
        <dbReference type="ARBA" id="ARBA00004167"/>
    </source>
</evidence>
<evidence type="ECO:0000259" key="7">
    <source>
        <dbReference type="Pfam" id="PF03168"/>
    </source>
</evidence>
<dbReference type="Gene3D" id="2.60.40.1820">
    <property type="match status" value="1"/>
</dbReference>
<accession>A0ABP1DA63</accession>
<comment type="subcellular location">
    <subcellularLocation>
        <location evidence="1">Membrane</location>
        <topology evidence="1">Single-pass membrane protein</topology>
    </subcellularLocation>
</comment>
<dbReference type="Proteomes" id="UP001497453">
    <property type="component" value="Chromosome 3"/>
</dbReference>
<keyword evidence="2 6" id="KW-0812">Transmembrane</keyword>
<dbReference type="InterPro" id="IPR044839">
    <property type="entry name" value="NDR1-like"/>
</dbReference>
<protein>
    <recommendedName>
        <fullName evidence="7">Late embryogenesis abundant protein LEA-2 subgroup domain-containing protein</fullName>
    </recommendedName>
</protein>
<evidence type="ECO:0000256" key="5">
    <source>
        <dbReference type="SAM" id="MobiDB-lite"/>
    </source>
</evidence>
<keyword evidence="4 6" id="KW-0472">Membrane</keyword>
<dbReference type="Pfam" id="PF03168">
    <property type="entry name" value="LEA_2"/>
    <property type="match status" value="1"/>
</dbReference>
<name>A0ABP1DA63_9APHY</name>
<feature type="compositionally biased region" description="Low complexity" evidence="5">
    <location>
        <begin position="1"/>
        <end position="21"/>
    </location>
</feature>
<keyword evidence="9" id="KW-1185">Reference proteome</keyword>
<dbReference type="PANTHER" id="PTHR31234">
    <property type="entry name" value="LATE EMBRYOGENESIS ABUNDANT (LEA) HYDROXYPROLINE-RICH GLYCOPROTEIN FAMILY"/>
    <property type="match status" value="1"/>
</dbReference>
<feature type="transmembrane region" description="Helical" evidence="6">
    <location>
        <begin position="119"/>
        <end position="142"/>
    </location>
</feature>
<dbReference type="InterPro" id="IPR004864">
    <property type="entry name" value="LEA_2"/>
</dbReference>
<dbReference type="SUPFAM" id="SSF117070">
    <property type="entry name" value="LEA14-like"/>
    <property type="match status" value="1"/>
</dbReference>
<evidence type="ECO:0000256" key="2">
    <source>
        <dbReference type="ARBA" id="ARBA00022692"/>
    </source>
</evidence>
<sequence>MAHYGQHSQQPSYGQYPPQQYADPDGAEFNPYNNNFETQQPYNQGRYDYHDNPYGGGYTDDPTGQPVSKEQDKSVFEQEEYAAPTARGPRTSKALRRWRYEHQGNLWTKGGRGRCFGRFFCCTIMIFVFLFVAIILSLALWLRPPDIEVGGLTESASGSTFQVQNDGVSFNGGVNISVNNPNIFSVKFDEIKADVFYPLNTTRFGGGSLKDLTIKANQRTEFTFPFTLNYTDSIDPNGAILSDIMTKCGGNKANNLKVDYTISLDFKVIVIPIKPTINNNIAIPCSLLIDGLGSIIGSLGGGGSGLGGLLNNLF</sequence>
<feature type="region of interest" description="Disordered" evidence="5">
    <location>
        <begin position="1"/>
        <end position="88"/>
    </location>
</feature>
<evidence type="ECO:0000313" key="9">
    <source>
        <dbReference type="Proteomes" id="UP001497453"/>
    </source>
</evidence>
<feature type="domain" description="Late embryogenesis abundant protein LEA-2 subgroup" evidence="7">
    <location>
        <begin position="176"/>
        <end position="270"/>
    </location>
</feature>
<feature type="compositionally biased region" description="Polar residues" evidence="5">
    <location>
        <begin position="31"/>
        <end position="43"/>
    </location>
</feature>
<dbReference type="PANTHER" id="PTHR31234:SF2">
    <property type="entry name" value="OS05G0199100 PROTEIN"/>
    <property type="match status" value="1"/>
</dbReference>
<dbReference type="EMBL" id="OZ037946">
    <property type="protein sequence ID" value="CAL1704741.1"/>
    <property type="molecule type" value="Genomic_DNA"/>
</dbReference>
<reference evidence="9" key="1">
    <citation type="submission" date="2024-04" db="EMBL/GenBank/DDBJ databases">
        <authorList>
            <person name="Shaw F."/>
            <person name="Minotto A."/>
        </authorList>
    </citation>
    <scope>NUCLEOTIDE SEQUENCE [LARGE SCALE GENOMIC DNA]</scope>
</reference>
<organism evidence="8 9">
    <name type="scientific">Somion occarium</name>
    <dbReference type="NCBI Taxonomy" id="3059160"/>
    <lineage>
        <taxon>Eukaryota</taxon>
        <taxon>Fungi</taxon>
        <taxon>Dikarya</taxon>
        <taxon>Basidiomycota</taxon>
        <taxon>Agaricomycotina</taxon>
        <taxon>Agaricomycetes</taxon>
        <taxon>Polyporales</taxon>
        <taxon>Cerrenaceae</taxon>
        <taxon>Somion</taxon>
    </lineage>
</organism>
<proteinExistence type="predicted"/>
<evidence type="ECO:0000256" key="3">
    <source>
        <dbReference type="ARBA" id="ARBA00022989"/>
    </source>
</evidence>
<keyword evidence="3 6" id="KW-1133">Transmembrane helix</keyword>
<gene>
    <name evidence="8" type="ORF">GFSPODELE1_LOCUS5124</name>
</gene>
<evidence type="ECO:0000313" key="8">
    <source>
        <dbReference type="EMBL" id="CAL1704741.1"/>
    </source>
</evidence>
<evidence type="ECO:0000256" key="4">
    <source>
        <dbReference type="ARBA" id="ARBA00023136"/>
    </source>
</evidence>
<evidence type="ECO:0000256" key="6">
    <source>
        <dbReference type="SAM" id="Phobius"/>
    </source>
</evidence>